<keyword evidence="5" id="KW-1185">Reference proteome</keyword>
<dbReference type="Pfam" id="PF22675">
    <property type="entry name" value="KH-I_KHDC4-BBP"/>
    <property type="match status" value="1"/>
</dbReference>
<dbReference type="PROSITE" id="PS50084">
    <property type="entry name" value="KH_TYPE_1"/>
    <property type="match status" value="1"/>
</dbReference>
<protein>
    <submittedName>
        <fullName evidence="6">Protein held out wings isoform X7</fullName>
    </submittedName>
</protein>
<dbReference type="Proteomes" id="UP000694904">
    <property type="component" value="Chromosome 2"/>
</dbReference>
<dbReference type="RefSeq" id="XP_017862672.1">
    <property type="nucleotide sequence ID" value="XM_018007183.1"/>
</dbReference>
<proteinExistence type="predicted"/>
<dbReference type="InterPro" id="IPR045071">
    <property type="entry name" value="BBP-like"/>
</dbReference>
<accession>A0ABM1P636</accession>
<gene>
    <name evidence="6" type="primary">LOC108613583</name>
</gene>
<name>A0ABM1P636_DROAR</name>
<dbReference type="SMART" id="SM00322">
    <property type="entry name" value="KH"/>
    <property type="match status" value="1"/>
</dbReference>
<feature type="domain" description="K Homology" evidence="4">
    <location>
        <begin position="123"/>
        <end position="217"/>
    </location>
</feature>
<dbReference type="InterPro" id="IPR004087">
    <property type="entry name" value="KH_dom"/>
</dbReference>
<reference evidence="5" key="1">
    <citation type="journal article" date="1997" name="Nucleic Acids Res.">
        <title>tRNAscan-SE: a program for improved detection of transfer RNA genes in genomic sequence.</title>
        <authorList>
            <person name="Lowe T.M."/>
            <person name="Eddy S.R."/>
        </authorList>
    </citation>
    <scope>NUCLEOTIDE SEQUENCE [LARGE SCALE GENOMIC DNA]</scope>
</reference>
<reference evidence="5" key="2">
    <citation type="journal article" date="2016" name="G3 (Bethesda)">
        <title>Genome Evolution in Three Species of Cactophilic Drosophila.</title>
        <authorList>
            <person name="Sanchez-Flores A."/>
            <person name="Penazola F."/>
            <person name="Carpinteyro-Ponce J."/>
            <person name="Nazario-Yepiz N."/>
            <person name="Abreu-Goodger C."/>
            <person name="Machado C.A."/>
            <person name="Markow T.A."/>
        </authorList>
    </citation>
    <scope>NUCLEOTIDE SEQUENCE [LARGE SCALE GENOMIC DNA]</scope>
</reference>
<evidence type="ECO:0000313" key="6">
    <source>
        <dbReference type="RefSeq" id="XP_017862672.1"/>
    </source>
</evidence>
<dbReference type="PANTHER" id="PTHR11208:SF125">
    <property type="entry name" value="KH DOMAIN-CONTAINING RNA-BINDING PROTEIN QKI"/>
    <property type="match status" value="1"/>
</dbReference>
<evidence type="ECO:0000256" key="1">
    <source>
        <dbReference type="ARBA" id="ARBA00022473"/>
    </source>
</evidence>
<evidence type="ECO:0000313" key="5">
    <source>
        <dbReference type="Proteomes" id="UP000694904"/>
    </source>
</evidence>
<dbReference type="InterPro" id="IPR036612">
    <property type="entry name" value="KH_dom_type_1_sf"/>
</dbReference>
<dbReference type="Gene3D" id="3.30.1370.10">
    <property type="entry name" value="K Homology domain, type 1"/>
    <property type="match status" value="1"/>
</dbReference>
<evidence type="ECO:0000256" key="3">
    <source>
        <dbReference type="PROSITE-ProRule" id="PRU00117"/>
    </source>
</evidence>
<reference evidence="6" key="3">
    <citation type="submission" date="2025-08" db="UniProtKB">
        <authorList>
            <consortium name="RefSeq"/>
        </authorList>
    </citation>
    <scope>IDENTIFICATION</scope>
    <source>
        <tissue evidence="6">Whole organism</tissue>
    </source>
</reference>
<dbReference type="InterPro" id="IPR055256">
    <property type="entry name" value="KH_1_KHDC4/BBP-like"/>
</dbReference>
<evidence type="ECO:0000256" key="2">
    <source>
        <dbReference type="ARBA" id="ARBA00022884"/>
    </source>
</evidence>
<dbReference type="Pfam" id="PF16544">
    <property type="entry name" value="STAR_dimer"/>
    <property type="match status" value="1"/>
</dbReference>
<organism evidence="5 6">
    <name type="scientific">Drosophila arizonae</name>
    <name type="common">Fruit fly</name>
    <dbReference type="NCBI Taxonomy" id="7263"/>
    <lineage>
        <taxon>Eukaryota</taxon>
        <taxon>Metazoa</taxon>
        <taxon>Ecdysozoa</taxon>
        <taxon>Arthropoda</taxon>
        <taxon>Hexapoda</taxon>
        <taxon>Insecta</taxon>
        <taxon>Pterygota</taxon>
        <taxon>Neoptera</taxon>
        <taxon>Endopterygota</taxon>
        <taxon>Diptera</taxon>
        <taxon>Brachycera</taxon>
        <taxon>Muscomorpha</taxon>
        <taxon>Ephydroidea</taxon>
        <taxon>Drosophilidae</taxon>
        <taxon>Drosophila</taxon>
    </lineage>
</organism>
<dbReference type="Gene3D" id="1.20.5.4010">
    <property type="match status" value="1"/>
</dbReference>
<dbReference type="GeneID" id="108613583"/>
<keyword evidence="2 3" id="KW-0694">RNA-binding</keyword>
<dbReference type="SUPFAM" id="SSF54791">
    <property type="entry name" value="Eukaryotic type KH-domain (KH-domain type I)"/>
    <property type="match status" value="1"/>
</dbReference>
<evidence type="ECO:0000259" key="4">
    <source>
        <dbReference type="SMART" id="SM00322"/>
    </source>
</evidence>
<dbReference type="InterPro" id="IPR032377">
    <property type="entry name" value="STAR_dimer"/>
</dbReference>
<sequence>MSVCENKTVVQQQLQQQAAAAVAAAAAAAVAQQQQQQQQQPTQVVPQPQHMTPQQQQQSTQSIADYLAQLLKDRKQLAAFPNVFTHVERLLDEEIARVRASLFQINGVKKEPLTLPEPEGAMVTLNEKVYVPVREHPDFNFVGRILGPRGMTAKQLEQETGCKIMVRGKGSMRDKKKEDANRGKPNWEHLSDDLHVLITVEDTENRAKVKLAQAVAEVQKLLVPCAKRTGAVWLLHRIIAC</sequence>
<dbReference type="PANTHER" id="PTHR11208">
    <property type="entry name" value="RNA-BINDING PROTEIN RELATED"/>
    <property type="match status" value="1"/>
</dbReference>
<keyword evidence="1" id="KW-0217">Developmental protein</keyword>